<dbReference type="PANTHER" id="PTHR37984">
    <property type="entry name" value="PROTEIN CBG26694"/>
    <property type="match status" value="1"/>
</dbReference>
<dbReference type="Pfam" id="PF00665">
    <property type="entry name" value="rve"/>
    <property type="match status" value="1"/>
</dbReference>
<evidence type="ECO:0000259" key="1">
    <source>
        <dbReference type="PROSITE" id="PS50994"/>
    </source>
</evidence>
<proteinExistence type="predicted"/>
<dbReference type="PANTHER" id="PTHR37984:SF5">
    <property type="entry name" value="PROTEIN NYNRIN-LIKE"/>
    <property type="match status" value="1"/>
</dbReference>
<protein>
    <recommendedName>
        <fullName evidence="1">Integrase catalytic domain-containing protein</fullName>
    </recommendedName>
</protein>
<dbReference type="PROSITE" id="PS50994">
    <property type="entry name" value="INTEGRASE"/>
    <property type="match status" value="1"/>
</dbReference>
<dbReference type="GO" id="GO:0003676">
    <property type="term" value="F:nucleic acid binding"/>
    <property type="evidence" value="ECO:0007669"/>
    <property type="project" value="InterPro"/>
</dbReference>
<reference evidence="2" key="2">
    <citation type="journal article" date="2024" name="Plant">
        <title>Genomic evolution and insights into agronomic trait innovations of Sesamum species.</title>
        <authorList>
            <person name="Miao H."/>
            <person name="Wang L."/>
            <person name="Qu L."/>
            <person name="Liu H."/>
            <person name="Sun Y."/>
            <person name="Le M."/>
            <person name="Wang Q."/>
            <person name="Wei S."/>
            <person name="Zheng Y."/>
            <person name="Lin W."/>
            <person name="Duan Y."/>
            <person name="Cao H."/>
            <person name="Xiong S."/>
            <person name="Wang X."/>
            <person name="Wei L."/>
            <person name="Li C."/>
            <person name="Ma Q."/>
            <person name="Ju M."/>
            <person name="Zhao R."/>
            <person name="Li G."/>
            <person name="Mu C."/>
            <person name="Tian Q."/>
            <person name="Mei H."/>
            <person name="Zhang T."/>
            <person name="Gao T."/>
            <person name="Zhang H."/>
        </authorList>
    </citation>
    <scope>NUCLEOTIDE SEQUENCE</scope>
    <source>
        <strain evidence="2">G02</strain>
    </source>
</reference>
<dbReference type="InterPro" id="IPR001584">
    <property type="entry name" value="Integrase_cat-core"/>
</dbReference>
<feature type="domain" description="Integrase catalytic" evidence="1">
    <location>
        <begin position="1"/>
        <end position="111"/>
    </location>
</feature>
<dbReference type="InterPro" id="IPR050951">
    <property type="entry name" value="Retrovirus_Pol_polyprotein"/>
</dbReference>
<gene>
    <name evidence="2" type="ORF">Sradi_1538100</name>
</gene>
<reference evidence="2" key="1">
    <citation type="submission" date="2020-06" db="EMBL/GenBank/DDBJ databases">
        <authorList>
            <person name="Li T."/>
            <person name="Hu X."/>
            <person name="Zhang T."/>
            <person name="Song X."/>
            <person name="Zhang H."/>
            <person name="Dai N."/>
            <person name="Sheng W."/>
            <person name="Hou X."/>
            <person name="Wei L."/>
        </authorList>
    </citation>
    <scope>NUCLEOTIDE SEQUENCE</scope>
    <source>
        <strain evidence="2">G02</strain>
        <tissue evidence="2">Leaf</tissue>
    </source>
</reference>
<dbReference type="InterPro" id="IPR036397">
    <property type="entry name" value="RNaseH_sf"/>
</dbReference>
<accession>A0AAW2U854</accession>
<dbReference type="AlphaFoldDB" id="A0AAW2U854"/>
<name>A0AAW2U854_SESRA</name>
<comment type="caution">
    <text evidence="2">The sequence shown here is derived from an EMBL/GenBank/DDBJ whole genome shotgun (WGS) entry which is preliminary data.</text>
</comment>
<dbReference type="EMBL" id="JACGWJ010000006">
    <property type="protein sequence ID" value="KAL0413364.1"/>
    <property type="molecule type" value="Genomic_DNA"/>
</dbReference>
<evidence type="ECO:0000313" key="2">
    <source>
        <dbReference type="EMBL" id="KAL0413364.1"/>
    </source>
</evidence>
<organism evidence="2">
    <name type="scientific">Sesamum radiatum</name>
    <name type="common">Black benniseed</name>
    <dbReference type="NCBI Taxonomy" id="300843"/>
    <lineage>
        <taxon>Eukaryota</taxon>
        <taxon>Viridiplantae</taxon>
        <taxon>Streptophyta</taxon>
        <taxon>Embryophyta</taxon>
        <taxon>Tracheophyta</taxon>
        <taxon>Spermatophyta</taxon>
        <taxon>Magnoliopsida</taxon>
        <taxon>eudicotyledons</taxon>
        <taxon>Gunneridae</taxon>
        <taxon>Pentapetalae</taxon>
        <taxon>asterids</taxon>
        <taxon>lamiids</taxon>
        <taxon>Lamiales</taxon>
        <taxon>Pedaliaceae</taxon>
        <taxon>Sesamum</taxon>
    </lineage>
</organism>
<dbReference type="GO" id="GO:0015074">
    <property type="term" value="P:DNA integration"/>
    <property type="evidence" value="ECO:0007669"/>
    <property type="project" value="InterPro"/>
</dbReference>
<dbReference type="Gene3D" id="3.30.420.10">
    <property type="entry name" value="Ribonuclease H-like superfamily/Ribonuclease H"/>
    <property type="match status" value="1"/>
</dbReference>
<sequence>MGDGRSRKYLIVVVDYFSKLVEAEALCKISEKEVMKFLWKNIICRFNIARAFVMDNDTQFQGAKFLQWCKELKIKQYYGQTKVTNRTIIQSLKTRLEEAKGNWVEDLPGVL</sequence>
<dbReference type="SUPFAM" id="SSF53098">
    <property type="entry name" value="Ribonuclease H-like"/>
    <property type="match status" value="1"/>
</dbReference>
<dbReference type="InterPro" id="IPR012337">
    <property type="entry name" value="RNaseH-like_sf"/>
</dbReference>